<protein>
    <recommendedName>
        <fullName evidence="4">DUF2017 domain-containing protein</fullName>
    </recommendedName>
</protein>
<organism evidence="2 3">
    <name type="scientific">Actomonas aquatica</name>
    <dbReference type="NCBI Taxonomy" id="2866162"/>
    <lineage>
        <taxon>Bacteria</taxon>
        <taxon>Pseudomonadati</taxon>
        <taxon>Verrucomicrobiota</taxon>
        <taxon>Opitutia</taxon>
        <taxon>Opitutales</taxon>
        <taxon>Opitutaceae</taxon>
        <taxon>Actomonas</taxon>
    </lineage>
</organism>
<evidence type="ECO:0000313" key="3">
    <source>
        <dbReference type="Proteomes" id="UP000738431"/>
    </source>
</evidence>
<feature type="region of interest" description="Disordered" evidence="1">
    <location>
        <begin position="149"/>
        <end position="187"/>
    </location>
</feature>
<evidence type="ECO:0000313" key="2">
    <source>
        <dbReference type="EMBL" id="WRQ88441.1"/>
    </source>
</evidence>
<reference evidence="2 3" key="1">
    <citation type="submission" date="2023-12" db="EMBL/GenBank/DDBJ databases">
        <title>Description of an unclassified Opitutus bacterium of Verrucomicrobiota.</title>
        <authorList>
            <person name="Zhang D.-F."/>
        </authorList>
    </citation>
    <scope>NUCLEOTIDE SEQUENCE [LARGE SCALE GENOMIC DNA]</scope>
    <source>
        <strain evidence="2 3">WL0086</strain>
    </source>
</reference>
<keyword evidence="3" id="KW-1185">Reference proteome</keyword>
<dbReference type="EMBL" id="CP139781">
    <property type="protein sequence ID" value="WRQ88441.1"/>
    <property type="molecule type" value="Genomic_DNA"/>
</dbReference>
<accession>A0ABZ1CAE1</accession>
<gene>
    <name evidence="2" type="ORF">K1X11_003435</name>
</gene>
<dbReference type="InterPro" id="IPR018561">
    <property type="entry name" value="AosR"/>
</dbReference>
<name>A0ABZ1CAE1_9BACT</name>
<dbReference type="RefSeq" id="WP_221032553.1">
    <property type="nucleotide sequence ID" value="NZ_CP139781.1"/>
</dbReference>
<evidence type="ECO:0000256" key="1">
    <source>
        <dbReference type="SAM" id="MobiDB-lite"/>
    </source>
</evidence>
<evidence type="ECO:0008006" key="4">
    <source>
        <dbReference type="Google" id="ProtNLM"/>
    </source>
</evidence>
<feature type="compositionally biased region" description="Acidic residues" evidence="1">
    <location>
        <begin position="161"/>
        <end position="180"/>
    </location>
</feature>
<proteinExistence type="predicted"/>
<sequence>MKRIEVKLSLGVVAPLLDVIKSVADSLDDSLAAPQALERVDAELRDTWRSELVAGQNGDVATLLALFDSDFFANGIVNFDEDNGDAILRACSAVRLRLRERYLQHLPDEELESGDIDLEELQDDTQRAFMCYLFLATVQELIIEHLSGNASRSTQAAQAPEEFDDEDDEDDRDDDEEDNDFPFGKED</sequence>
<dbReference type="Pfam" id="PF09438">
    <property type="entry name" value="DUF2017"/>
    <property type="match status" value="1"/>
</dbReference>
<dbReference type="Proteomes" id="UP000738431">
    <property type="component" value="Chromosome"/>
</dbReference>